<accession>A0AAD6WKW3</accession>
<sequence length="142" mass="14685">MTNATPTTATATSASRPDPKLDALLALVARMSVAASETTLLVAEVNARSIEPAARPTPPTPSPPAFPDGSGETCSESNTQIRGIPNHLGQNKTSRAEALAFYRENYLAAVHYDALVGNGYDVAANNVPAGVQKWIASAPAAV</sequence>
<gene>
    <name evidence="2" type="ORF">C8F04DRAFT_1203526</name>
</gene>
<feature type="compositionally biased region" description="Pro residues" evidence="1">
    <location>
        <begin position="55"/>
        <end position="66"/>
    </location>
</feature>
<dbReference type="EMBL" id="JARJCM010000616">
    <property type="protein sequence ID" value="KAJ7016057.1"/>
    <property type="molecule type" value="Genomic_DNA"/>
</dbReference>
<dbReference type="AlphaFoldDB" id="A0AAD6WKW3"/>
<keyword evidence="3" id="KW-1185">Reference proteome</keyword>
<organism evidence="2 3">
    <name type="scientific">Mycena alexandri</name>
    <dbReference type="NCBI Taxonomy" id="1745969"/>
    <lineage>
        <taxon>Eukaryota</taxon>
        <taxon>Fungi</taxon>
        <taxon>Dikarya</taxon>
        <taxon>Basidiomycota</taxon>
        <taxon>Agaricomycotina</taxon>
        <taxon>Agaricomycetes</taxon>
        <taxon>Agaricomycetidae</taxon>
        <taxon>Agaricales</taxon>
        <taxon>Marasmiineae</taxon>
        <taxon>Mycenaceae</taxon>
        <taxon>Mycena</taxon>
    </lineage>
</organism>
<proteinExistence type="predicted"/>
<feature type="compositionally biased region" description="Polar residues" evidence="1">
    <location>
        <begin position="72"/>
        <end position="81"/>
    </location>
</feature>
<evidence type="ECO:0000313" key="3">
    <source>
        <dbReference type="Proteomes" id="UP001218188"/>
    </source>
</evidence>
<evidence type="ECO:0000256" key="1">
    <source>
        <dbReference type="SAM" id="MobiDB-lite"/>
    </source>
</evidence>
<protein>
    <submittedName>
        <fullName evidence="2">Uncharacterized protein</fullName>
    </submittedName>
</protein>
<comment type="caution">
    <text evidence="2">The sequence shown here is derived from an EMBL/GenBank/DDBJ whole genome shotgun (WGS) entry which is preliminary data.</text>
</comment>
<evidence type="ECO:0000313" key="2">
    <source>
        <dbReference type="EMBL" id="KAJ7016057.1"/>
    </source>
</evidence>
<feature type="region of interest" description="Disordered" evidence="1">
    <location>
        <begin position="50"/>
        <end position="89"/>
    </location>
</feature>
<reference evidence="2" key="1">
    <citation type="submission" date="2023-03" db="EMBL/GenBank/DDBJ databases">
        <title>Massive genome expansion in bonnet fungi (Mycena s.s.) driven by repeated elements and novel gene families across ecological guilds.</title>
        <authorList>
            <consortium name="Lawrence Berkeley National Laboratory"/>
            <person name="Harder C.B."/>
            <person name="Miyauchi S."/>
            <person name="Viragh M."/>
            <person name="Kuo A."/>
            <person name="Thoen E."/>
            <person name="Andreopoulos B."/>
            <person name="Lu D."/>
            <person name="Skrede I."/>
            <person name="Drula E."/>
            <person name="Henrissat B."/>
            <person name="Morin E."/>
            <person name="Kohler A."/>
            <person name="Barry K."/>
            <person name="LaButti K."/>
            <person name="Morin E."/>
            <person name="Salamov A."/>
            <person name="Lipzen A."/>
            <person name="Mereny Z."/>
            <person name="Hegedus B."/>
            <person name="Baldrian P."/>
            <person name="Stursova M."/>
            <person name="Weitz H."/>
            <person name="Taylor A."/>
            <person name="Grigoriev I.V."/>
            <person name="Nagy L.G."/>
            <person name="Martin F."/>
            <person name="Kauserud H."/>
        </authorList>
    </citation>
    <scope>NUCLEOTIDE SEQUENCE</scope>
    <source>
        <strain evidence="2">CBHHK200</strain>
    </source>
</reference>
<dbReference type="Proteomes" id="UP001218188">
    <property type="component" value="Unassembled WGS sequence"/>
</dbReference>
<name>A0AAD6WKW3_9AGAR</name>